<comment type="caution">
    <text evidence="9">The sequence shown here is derived from an EMBL/GenBank/DDBJ whole genome shotgun (WGS) entry which is preliminary data.</text>
</comment>
<keyword evidence="10" id="KW-1185">Reference proteome</keyword>
<gene>
    <name evidence="9" type="ORF">TCAL_10204</name>
</gene>
<feature type="domain" description="Glycosyl transferase family 1" evidence="7">
    <location>
        <begin position="189"/>
        <end position="308"/>
    </location>
</feature>
<organism evidence="9 10">
    <name type="scientific">Tigriopus californicus</name>
    <name type="common">Marine copepod</name>
    <dbReference type="NCBI Taxonomy" id="6832"/>
    <lineage>
        <taxon>Eukaryota</taxon>
        <taxon>Metazoa</taxon>
        <taxon>Ecdysozoa</taxon>
        <taxon>Arthropoda</taxon>
        <taxon>Crustacea</taxon>
        <taxon>Multicrustacea</taxon>
        <taxon>Hexanauplia</taxon>
        <taxon>Copepoda</taxon>
        <taxon>Harpacticoida</taxon>
        <taxon>Harpacticidae</taxon>
        <taxon>Tigriopus</taxon>
    </lineage>
</organism>
<sequence>MRVLIIEPFYGGSHRQLVDFLERTWLQNGWNVKVLTLPAKKWHWRARTSALFFSQKIPSDVTFDVLFCSSVLNLAELLALCPSLGSRSVRKVVYFHENQLIYPVRAVKERDFQYGYNQILAALAADVVVFNSKFNQTSFLDHIQTHLNTQPDHRADWRTIRQQIESQSRVIYFPIDWDALPHHIGAIDLPTGPLKIVWPHRWEHDKNPDSFFKVLARLKAEGHQFVVSILGEAYAQVPEIFATAQIDLGPEFIAHWGFLPSREDYYHVLQHSDIVVSTAHHEFFGVSMLEATYLGCLPLVPNRLVYPELYPKECVYNTDQQLFKKLRAYCITPRLVSDHRHRFRPQAICDQFKDVLDDFYDILKEDGKGLKKLGHQMQT</sequence>
<keyword evidence="3" id="KW-0808">Transferase</keyword>
<dbReference type="Proteomes" id="UP000318571">
    <property type="component" value="Chromosome 5"/>
</dbReference>
<comment type="similarity">
    <text evidence="1">Belongs to the glycosyltransferase group 1 family. Glycosyltransferase 4 subfamily.</text>
</comment>
<protein>
    <recommendedName>
        <fullName evidence="5">tRNA-queuosine alpha-mannosyltransferase</fullName>
        <ecNumber evidence="4">2.4.1.110</ecNumber>
    </recommendedName>
</protein>
<dbReference type="InterPro" id="IPR022701">
    <property type="entry name" value="QTMAN_N"/>
</dbReference>
<evidence type="ECO:0000313" key="10">
    <source>
        <dbReference type="Proteomes" id="UP000318571"/>
    </source>
</evidence>
<dbReference type="GO" id="GO:0016438">
    <property type="term" value="F:tRNA-queuosine(34) beta-mannosyltransferase activity"/>
    <property type="evidence" value="ECO:0007669"/>
    <property type="project" value="UniProtKB-EC"/>
</dbReference>
<dbReference type="SUPFAM" id="SSF53756">
    <property type="entry name" value="UDP-Glycosyltransferase/glycogen phosphorylase"/>
    <property type="match status" value="1"/>
</dbReference>
<accession>A0A553PH53</accession>
<dbReference type="STRING" id="6832.A0A553PH53"/>
<dbReference type="InterPro" id="IPR051862">
    <property type="entry name" value="GT-like_domain_containing_1"/>
</dbReference>
<evidence type="ECO:0000256" key="1">
    <source>
        <dbReference type="ARBA" id="ARBA00009481"/>
    </source>
</evidence>
<dbReference type="CDD" id="cd01635">
    <property type="entry name" value="Glycosyltransferase_GTB-type"/>
    <property type="match status" value="1"/>
</dbReference>
<dbReference type="Pfam" id="PF00534">
    <property type="entry name" value="Glycos_transf_1"/>
    <property type="match status" value="1"/>
</dbReference>
<dbReference type="EMBL" id="VCGU01000004">
    <property type="protein sequence ID" value="TRY76995.1"/>
    <property type="molecule type" value="Genomic_DNA"/>
</dbReference>
<dbReference type="OMA" id="CYPIAPN"/>
<evidence type="ECO:0000256" key="6">
    <source>
        <dbReference type="ARBA" id="ARBA00048439"/>
    </source>
</evidence>
<evidence type="ECO:0000259" key="8">
    <source>
        <dbReference type="Pfam" id="PF12038"/>
    </source>
</evidence>
<comment type="catalytic activity">
    <reaction evidence="6">
        <text>queuosine(34) in tRNA(Asp) + GDP-alpha-D-mannose = O-4''-alpha-D-mannosylqueuosine(34) in tRNA(Asp) + GDP + H(+)</text>
        <dbReference type="Rhea" id="RHEA:12885"/>
        <dbReference type="Rhea" id="RHEA-COMP:18572"/>
        <dbReference type="Rhea" id="RHEA-COMP:18581"/>
        <dbReference type="ChEBI" id="CHEBI:15378"/>
        <dbReference type="ChEBI" id="CHEBI:57527"/>
        <dbReference type="ChEBI" id="CHEBI:58189"/>
        <dbReference type="ChEBI" id="CHEBI:194431"/>
        <dbReference type="ChEBI" id="CHEBI:194442"/>
        <dbReference type="EC" id="2.4.1.110"/>
    </reaction>
    <physiologicalReaction direction="left-to-right" evidence="6">
        <dbReference type="Rhea" id="RHEA:12886"/>
    </physiologicalReaction>
</comment>
<evidence type="ECO:0000256" key="2">
    <source>
        <dbReference type="ARBA" id="ARBA00022676"/>
    </source>
</evidence>
<dbReference type="Pfam" id="PF12038">
    <property type="entry name" value="QTMAN_N"/>
    <property type="match status" value="1"/>
</dbReference>
<evidence type="ECO:0000256" key="3">
    <source>
        <dbReference type="ARBA" id="ARBA00022679"/>
    </source>
</evidence>
<evidence type="ECO:0000256" key="5">
    <source>
        <dbReference type="ARBA" id="ARBA00044539"/>
    </source>
</evidence>
<name>A0A553PH53_TIGCA</name>
<dbReference type="EC" id="2.4.1.110" evidence="4"/>
<keyword evidence="2" id="KW-0328">Glycosyltransferase</keyword>
<dbReference type="AlphaFoldDB" id="A0A553PH53"/>
<dbReference type="OrthoDB" id="10032790at2759"/>
<feature type="domain" description="tRNA-queuosine alpha-mannosyltransferase N-terminal" evidence="8">
    <location>
        <begin position="2"/>
        <end position="175"/>
    </location>
</feature>
<dbReference type="InterPro" id="IPR001296">
    <property type="entry name" value="Glyco_trans_1"/>
</dbReference>
<dbReference type="Gene3D" id="3.40.50.2000">
    <property type="entry name" value="Glycogen Phosphorylase B"/>
    <property type="match status" value="1"/>
</dbReference>
<reference evidence="9 10" key="1">
    <citation type="journal article" date="2018" name="Nat. Ecol. Evol.">
        <title>Genomic signatures of mitonuclear coevolution across populations of Tigriopus californicus.</title>
        <authorList>
            <person name="Barreto F.S."/>
            <person name="Watson E.T."/>
            <person name="Lima T.G."/>
            <person name="Willett C.S."/>
            <person name="Edmands S."/>
            <person name="Li W."/>
            <person name="Burton R.S."/>
        </authorList>
    </citation>
    <scope>NUCLEOTIDE SEQUENCE [LARGE SCALE GENOMIC DNA]</scope>
    <source>
        <strain evidence="9 10">San Diego</strain>
    </source>
</reference>
<proteinExistence type="inferred from homology"/>
<dbReference type="PANTHER" id="PTHR13615">
    <property type="entry name" value="GLYCOSYLTRANSFERASE-LIKE 1"/>
    <property type="match status" value="1"/>
</dbReference>
<dbReference type="PANTHER" id="PTHR13615:SF3">
    <property type="entry name" value="GLYCOSYLTRANSFERASE-LIKE DOMAIN-CONTAINING PROTEIN 1"/>
    <property type="match status" value="1"/>
</dbReference>
<evidence type="ECO:0000313" key="9">
    <source>
        <dbReference type="EMBL" id="TRY76995.1"/>
    </source>
</evidence>
<evidence type="ECO:0000256" key="4">
    <source>
        <dbReference type="ARBA" id="ARBA00044517"/>
    </source>
</evidence>
<evidence type="ECO:0000259" key="7">
    <source>
        <dbReference type="Pfam" id="PF00534"/>
    </source>
</evidence>